<dbReference type="Pfam" id="PF13538">
    <property type="entry name" value="UvrD_C_2"/>
    <property type="match status" value="1"/>
</dbReference>
<keyword evidence="4" id="KW-0347">Helicase</keyword>
<dbReference type="PANTHER" id="PTHR43788:SF6">
    <property type="entry name" value="DNA HELICASE B"/>
    <property type="match status" value="1"/>
</dbReference>
<evidence type="ECO:0000313" key="5">
    <source>
        <dbReference type="Proteomes" id="UP000680038"/>
    </source>
</evidence>
<organism evidence="4 5">
    <name type="scientific">Dyadobacter helix</name>
    <dbReference type="NCBI Taxonomy" id="2822344"/>
    <lineage>
        <taxon>Bacteria</taxon>
        <taxon>Pseudomonadati</taxon>
        <taxon>Bacteroidota</taxon>
        <taxon>Cytophagia</taxon>
        <taxon>Cytophagales</taxon>
        <taxon>Spirosomataceae</taxon>
        <taxon>Dyadobacter</taxon>
    </lineage>
</organism>
<evidence type="ECO:0000259" key="3">
    <source>
        <dbReference type="Pfam" id="PF13538"/>
    </source>
</evidence>
<evidence type="ECO:0000313" key="4">
    <source>
        <dbReference type="EMBL" id="CAG4998696.1"/>
    </source>
</evidence>
<dbReference type="Gene3D" id="2.30.30.940">
    <property type="match status" value="1"/>
</dbReference>
<accession>A0A916NBL5</accession>
<keyword evidence="4" id="KW-0378">Hydrolase</keyword>
<dbReference type="EMBL" id="CAJRAF010000002">
    <property type="protein sequence ID" value="CAG4998696.1"/>
    <property type="molecule type" value="Genomic_DNA"/>
</dbReference>
<dbReference type="CDD" id="cd17933">
    <property type="entry name" value="DEXSc_RecD-like"/>
    <property type="match status" value="1"/>
</dbReference>
<dbReference type="CDD" id="cd18809">
    <property type="entry name" value="SF1_C_RecD"/>
    <property type="match status" value="1"/>
</dbReference>
<comment type="caution">
    <text evidence="4">The sequence shown here is derived from an EMBL/GenBank/DDBJ whole genome shotgun (WGS) entry which is preliminary data.</text>
</comment>
<dbReference type="InterPro" id="IPR027417">
    <property type="entry name" value="P-loop_NTPase"/>
</dbReference>
<dbReference type="EC" id="3.6.4.12" evidence="4"/>
<dbReference type="Gene3D" id="3.40.50.300">
    <property type="entry name" value="P-loop containing nucleotide triphosphate hydrolases"/>
    <property type="match status" value="3"/>
</dbReference>
<keyword evidence="1" id="KW-0547">Nucleotide-binding</keyword>
<dbReference type="Pfam" id="PF13245">
    <property type="entry name" value="AAA_19"/>
    <property type="match status" value="1"/>
</dbReference>
<dbReference type="AlphaFoldDB" id="A0A916NBL5"/>
<keyword evidence="2" id="KW-0067">ATP-binding</keyword>
<sequence length="475" mass="54847">MESPDLLPSQRLQKRFPFKPTAGQLRFFSQMNDFLVEEKGLERYRDCFILKGYAGTGKTTIISTLIKVLKNYDYKSILLAPTGRAAKVMSSYSDKVALTIHKKIYKQTADSFSGNLVFQRQKNYHDNTLFIVDEASMITDEADFGSRSLLADLIEFVFENPGNKLMLVGDVAQLPPVGRTLSPALERDYLEKTFYMSVFQEELTEVMRQDELSGILSNATALRNELRAESPVIKLRTKSFRDVFRMTGEKLEEGLRYAYDKYGQENVIILTRSNKTAVQYNEYIRRMINFSEDELDAGDRLMVVRNNYNILDDDSPAGFIANGDFVELLKIRKTQDIHGFRFADVTLRLTDYDKQPEFDAKIILDTLHSSSPSLSSEDNRKLYESVMEDYIDIKSRKERMEALRKDPYLNALQVKFAYALTCHKSQGGQWSAVFVDQGYLPEEQINEEFIRWLYTAVTRATDEVFLMNFHPHFFA</sequence>
<dbReference type="SUPFAM" id="SSF52540">
    <property type="entry name" value="P-loop containing nucleoside triphosphate hydrolases"/>
    <property type="match status" value="1"/>
</dbReference>
<evidence type="ECO:0000256" key="1">
    <source>
        <dbReference type="ARBA" id="ARBA00022741"/>
    </source>
</evidence>
<reference evidence="4" key="1">
    <citation type="submission" date="2021-04" db="EMBL/GenBank/DDBJ databases">
        <authorList>
            <person name="Rodrigo-Torres L."/>
            <person name="Arahal R. D."/>
            <person name="Lucena T."/>
        </authorList>
    </citation>
    <scope>NUCLEOTIDE SEQUENCE</scope>
    <source>
        <strain evidence="4">CECT 9275</strain>
    </source>
</reference>
<evidence type="ECO:0000256" key="2">
    <source>
        <dbReference type="ARBA" id="ARBA00022840"/>
    </source>
</evidence>
<protein>
    <submittedName>
        <fullName evidence="4">ATP-dependent RecD-like DNA helicase</fullName>
        <ecNumber evidence="4">3.6.4.12</ecNumber>
    </submittedName>
</protein>
<dbReference type="RefSeq" id="WP_215238736.1">
    <property type="nucleotide sequence ID" value="NZ_CAJRAF010000002.1"/>
</dbReference>
<name>A0A916NBL5_9BACT</name>
<gene>
    <name evidence="4" type="primary">recD2_1</name>
    <name evidence="4" type="ORF">DYBT9275_02060</name>
</gene>
<dbReference type="InterPro" id="IPR027785">
    <property type="entry name" value="UvrD-like_helicase_C"/>
</dbReference>
<dbReference type="GO" id="GO:0005524">
    <property type="term" value="F:ATP binding"/>
    <property type="evidence" value="ECO:0007669"/>
    <property type="project" value="UniProtKB-KW"/>
</dbReference>
<keyword evidence="5" id="KW-1185">Reference proteome</keyword>
<dbReference type="Proteomes" id="UP000680038">
    <property type="component" value="Unassembled WGS sequence"/>
</dbReference>
<dbReference type="GO" id="GO:0016787">
    <property type="term" value="F:hydrolase activity"/>
    <property type="evidence" value="ECO:0007669"/>
    <property type="project" value="UniProtKB-KW"/>
</dbReference>
<feature type="domain" description="UvrD-like helicase C-terminal" evidence="3">
    <location>
        <begin position="416"/>
        <end position="467"/>
    </location>
</feature>
<dbReference type="PANTHER" id="PTHR43788">
    <property type="entry name" value="DNA2/NAM7 HELICASE FAMILY MEMBER"/>
    <property type="match status" value="1"/>
</dbReference>
<dbReference type="InterPro" id="IPR050534">
    <property type="entry name" value="Coronavir_polyprotein_1ab"/>
</dbReference>
<proteinExistence type="predicted"/>
<dbReference type="GO" id="GO:0003678">
    <property type="term" value="F:DNA helicase activity"/>
    <property type="evidence" value="ECO:0007669"/>
    <property type="project" value="UniProtKB-EC"/>
</dbReference>